<dbReference type="OrthoDB" id="6120615at2"/>
<proteinExistence type="predicted"/>
<keyword evidence="1" id="KW-0812">Transmembrane</keyword>
<reference evidence="2 3" key="2">
    <citation type="journal article" date="2015" name="Syst. Appl. Microbiol.">
        <title>Nitrincola nitratireducens sp. nov. isolated from a haloalkaline crater lake.</title>
        <authorList>
            <person name="Singh A."/>
            <person name="Vaidya B."/>
            <person name="Tanuku N.R."/>
            <person name="Pinnaka A.K."/>
        </authorList>
    </citation>
    <scope>NUCLEOTIDE SEQUENCE [LARGE SCALE GENOMIC DNA]</scope>
    <source>
        <strain evidence="2 3">AK23</strain>
    </source>
</reference>
<accession>W9UY78</accession>
<dbReference type="AlphaFoldDB" id="W9UY78"/>
<dbReference type="STRING" id="1229521.D791_03353"/>
<organism evidence="2 3">
    <name type="scientific">Nitrincola nitratireducens</name>
    <dbReference type="NCBI Taxonomy" id="1229521"/>
    <lineage>
        <taxon>Bacteria</taxon>
        <taxon>Pseudomonadati</taxon>
        <taxon>Pseudomonadota</taxon>
        <taxon>Gammaproteobacteria</taxon>
        <taxon>Oceanospirillales</taxon>
        <taxon>Oceanospirillaceae</taxon>
        <taxon>Nitrincola</taxon>
    </lineage>
</organism>
<evidence type="ECO:0000313" key="2">
    <source>
        <dbReference type="EMBL" id="EXJ09681.1"/>
    </source>
</evidence>
<keyword evidence="3" id="KW-1185">Reference proteome</keyword>
<name>W9UY78_9GAMM</name>
<dbReference type="EMBL" id="AONB01000021">
    <property type="protein sequence ID" value="EXJ09681.1"/>
    <property type="molecule type" value="Genomic_DNA"/>
</dbReference>
<keyword evidence="1" id="KW-0472">Membrane</keyword>
<dbReference type="Proteomes" id="UP000019464">
    <property type="component" value="Unassembled WGS sequence"/>
</dbReference>
<evidence type="ECO:0000256" key="1">
    <source>
        <dbReference type="SAM" id="Phobius"/>
    </source>
</evidence>
<reference evidence="3" key="1">
    <citation type="submission" date="2012-11" db="EMBL/GenBank/DDBJ databases">
        <authorList>
            <person name="Singh A."/>
            <person name="Pinnaka A.K."/>
            <person name="Vaidya B."/>
        </authorList>
    </citation>
    <scope>NUCLEOTIDE SEQUENCE [LARGE SCALE GENOMIC DNA]</scope>
    <source>
        <strain evidence="3">AK23</strain>
    </source>
</reference>
<dbReference type="RefSeq" id="WP_036513458.1">
    <property type="nucleotide sequence ID" value="NZ_AONB01000021.1"/>
</dbReference>
<sequence>MLRIGLCLLIIPGLVLLFIFFRELMWVDDCLASGGSWNYVKAVCDSSQQHPFVPLMTRKPLLVNGGMLLSCLGLLITIAGLYRRRS</sequence>
<feature type="transmembrane region" description="Helical" evidence="1">
    <location>
        <begin position="61"/>
        <end position="82"/>
    </location>
</feature>
<comment type="caution">
    <text evidence="2">The sequence shown here is derived from an EMBL/GenBank/DDBJ whole genome shotgun (WGS) entry which is preliminary data.</text>
</comment>
<gene>
    <name evidence="2" type="ORF">D791_03353</name>
</gene>
<keyword evidence="1" id="KW-1133">Transmembrane helix</keyword>
<protein>
    <submittedName>
        <fullName evidence="2">Uncharacterized protein</fullName>
    </submittedName>
</protein>
<evidence type="ECO:0000313" key="3">
    <source>
        <dbReference type="Proteomes" id="UP000019464"/>
    </source>
</evidence>
<feature type="transmembrane region" description="Helical" evidence="1">
    <location>
        <begin position="7"/>
        <end position="27"/>
    </location>
</feature>